<evidence type="ECO:0000256" key="1">
    <source>
        <dbReference type="SAM" id="Phobius"/>
    </source>
</evidence>
<name>A0A940DFH7_9FIRM</name>
<sequence length="170" mass="18487">MIHEVATDIAILLTFTSAGAAFAVVYRLLRATAKALGKRAAIIASDALAGLTAGAVFILTADAFGGRIAFVSIAVYVFAALAFVKFMSDAGIPNEEKLAAAFAALSAFFKKLTARIKENRVPKENNGNPVRHIFGKRVTTSRADNASRIRRDRRLWFRRDSSRRRGRNAS</sequence>
<gene>
    <name evidence="2" type="ORF">IAB16_01520</name>
</gene>
<evidence type="ECO:0000313" key="3">
    <source>
        <dbReference type="Proteomes" id="UP000727857"/>
    </source>
</evidence>
<feature type="transmembrane region" description="Helical" evidence="1">
    <location>
        <begin position="6"/>
        <end position="29"/>
    </location>
</feature>
<keyword evidence="1" id="KW-0472">Membrane</keyword>
<keyword evidence="1" id="KW-0812">Transmembrane</keyword>
<proteinExistence type="predicted"/>
<evidence type="ECO:0000313" key="2">
    <source>
        <dbReference type="EMBL" id="MBO8423691.1"/>
    </source>
</evidence>
<protein>
    <submittedName>
        <fullName evidence="2">Uncharacterized protein</fullName>
    </submittedName>
</protein>
<reference evidence="2" key="2">
    <citation type="journal article" date="2021" name="PeerJ">
        <title>Extensive microbial diversity within the chicken gut microbiome revealed by metagenomics and culture.</title>
        <authorList>
            <person name="Gilroy R."/>
            <person name="Ravi A."/>
            <person name="Getino M."/>
            <person name="Pursley I."/>
            <person name="Horton D.L."/>
            <person name="Alikhan N.F."/>
            <person name="Baker D."/>
            <person name="Gharbi K."/>
            <person name="Hall N."/>
            <person name="Watson M."/>
            <person name="Adriaenssens E.M."/>
            <person name="Foster-Nyarko E."/>
            <person name="Jarju S."/>
            <person name="Secka A."/>
            <person name="Antonio M."/>
            <person name="Oren A."/>
            <person name="Chaudhuri R.R."/>
            <person name="La Ragione R."/>
            <person name="Hildebrand F."/>
            <person name="Pallen M.J."/>
        </authorList>
    </citation>
    <scope>NUCLEOTIDE SEQUENCE</scope>
    <source>
        <strain evidence="2">517</strain>
    </source>
</reference>
<dbReference type="EMBL" id="JADINF010000038">
    <property type="protein sequence ID" value="MBO8423691.1"/>
    <property type="molecule type" value="Genomic_DNA"/>
</dbReference>
<keyword evidence="1" id="KW-1133">Transmembrane helix</keyword>
<organism evidence="2 3">
    <name type="scientific">Candidatus Stercoripulliclostridium pullicola</name>
    <dbReference type="NCBI Taxonomy" id="2840953"/>
    <lineage>
        <taxon>Bacteria</taxon>
        <taxon>Bacillati</taxon>
        <taxon>Bacillota</taxon>
        <taxon>Clostridia</taxon>
        <taxon>Eubacteriales</taxon>
        <taxon>Candidatus Stercoripulliclostridium</taxon>
    </lineage>
</organism>
<comment type="caution">
    <text evidence="2">The sequence shown here is derived from an EMBL/GenBank/DDBJ whole genome shotgun (WGS) entry which is preliminary data.</text>
</comment>
<reference evidence="2" key="1">
    <citation type="submission" date="2020-10" db="EMBL/GenBank/DDBJ databases">
        <authorList>
            <person name="Gilroy R."/>
        </authorList>
    </citation>
    <scope>NUCLEOTIDE SEQUENCE</scope>
    <source>
        <strain evidence="2">517</strain>
    </source>
</reference>
<feature type="transmembrane region" description="Helical" evidence="1">
    <location>
        <begin position="41"/>
        <end position="61"/>
    </location>
</feature>
<accession>A0A940DFH7</accession>
<dbReference type="AlphaFoldDB" id="A0A940DFH7"/>
<dbReference type="Proteomes" id="UP000727857">
    <property type="component" value="Unassembled WGS sequence"/>
</dbReference>
<feature type="transmembrane region" description="Helical" evidence="1">
    <location>
        <begin position="67"/>
        <end position="87"/>
    </location>
</feature>